<dbReference type="InterPro" id="IPR050121">
    <property type="entry name" value="Cytochrome_P450_monoxygenase"/>
</dbReference>
<reference evidence="10 11" key="1">
    <citation type="submission" date="2024-02" db="EMBL/GenBank/DDBJ databases">
        <title>First draft genome assembly of two strains of Seiridium cardinale.</title>
        <authorList>
            <person name="Emiliani G."/>
            <person name="Scali E."/>
        </authorList>
    </citation>
    <scope>NUCLEOTIDE SEQUENCE [LARGE SCALE GENOMIC DNA]</scope>
    <source>
        <strain evidence="10 11">BM-138-000479</strain>
    </source>
</reference>
<evidence type="ECO:0000256" key="1">
    <source>
        <dbReference type="ARBA" id="ARBA00001971"/>
    </source>
</evidence>
<comment type="caution">
    <text evidence="10">The sequence shown here is derived from an EMBL/GenBank/DDBJ whole genome shotgun (WGS) entry which is preliminary data.</text>
</comment>
<evidence type="ECO:0000256" key="6">
    <source>
        <dbReference type="ARBA" id="ARBA00023004"/>
    </source>
</evidence>
<comment type="pathway">
    <text evidence="2">Secondary metabolite biosynthesis.</text>
</comment>
<evidence type="ECO:0000256" key="9">
    <source>
        <dbReference type="SAM" id="Phobius"/>
    </source>
</evidence>
<evidence type="ECO:0000256" key="2">
    <source>
        <dbReference type="ARBA" id="ARBA00005179"/>
    </source>
</evidence>
<keyword evidence="7" id="KW-0503">Monooxygenase</keyword>
<gene>
    <name evidence="10" type="ORF">SCAR479_12444</name>
</gene>
<feature type="transmembrane region" description="Helical" evidence="9">
    <location>
        <begin position="88"/>
        <end position="109"/>
    </location>
</feature>
<organism evidence="10 11">
    <name type="scientific">Seiridium cardinale</name>
    <dbReference type="NCBI Taxonomy" id="138064"/>
    <lineage>
        <taxon>Eukaryota</taxon>
        <taxon>Fungi</taxon>
        <taxon>Dikarya</taxon>
        <taxon>Ascomycota</taxon>
        <taxon>Pezizomycotina</taxon>
        <taxon>Sordariomycetes</taxon>
        <taxon>Xylariomycetidae</taxon>
        <taxon>Amphisphaeriales</taxon>
        <taxon>Sporocadaceae</taxon>
        <taxon>Seiridium</taxon>
    </lineage>
</organism>
<dbReference type="PRINTS" id="PR00385">
    <property type="entry name" value="P450"/>
</dbReference>
<keyword evidence="3" id="KW-0349">Heme</keyword>
<name>A0ABR2XAS7_9PEZI</name>
<evidence type="ECO:0000256" key="3">
    <source>
        <dbReference type="ARBA" id="ARBA00022617"/>
    </source>
</evidence>
<evidence type="ECO:0000256" key="4">
    <source>
        <dbReference type="ARBA" id="ARBA00022723"/>
    </source>
</evidence>
<dbReference type="InterPro" id="IPR001128">
    <property type="entry name" value="Cyt_P450"/>
</dbReference>
<dbReference type="Gene3D" id="1.10.630.10">
    <property type="entry name" value="Cytochrome P450"/>
    <property type="match status" value="1"/>
</dbReference>
<comment type="cofactor">
    <cofactor evidence="1">
        <name>heme</name>
        <dbReference type="ChEBI" id="CHEBI:30413"/>
    </cofactor>
</comment>
<keyword evidence="9" id="KW-0472">Membrane</keyword>
<dbReference type="Pfam" id="PF00067">
    <property type="entry name" value="p450"/>
    <property type="match status" value="1"/>
</dbReference>
<dbReference type="PRINTS" id="PR00463">
    <property type="entry name" value="EP450I"/>
</dbReference>
<protein>
    <submittedName>
        <fullName evidence="10">Cytochrome P450</fullName>
    </submittedName>
</protein>
<dbReference type="Proteomes" id="UP001465668">
    <property type="component" value="Unassembled WGS sequence"/>
</dbReference>
<keyword evidence="5" id="KW-0560">Oxidoreductase</keyword>
<accession>A0ABR2XAS7</accession>
<keyword evidence="6" id="KW-0408">Iron</keyword>
<sequence length="652" mass="74110">MQRTTNGVPTSRARGAPAEHAPCNHSHRHHHHGTVLRNPKDAPHNAWVFFLTLSGAFTQLTSSSTLQAPEMLFTDLGQAWESGNRLRMALGAILALVVGRVAFFLYQGIQARLKFRRLKSQGIAILEPHSLIWGHLRVLGGVKALFPPDSQPHYSQIHIIRRWQQYFPDASECPSIIYLDLWPIQGPMALVLDPAMCQELVLERNSPRHPLLKHLIKAVAGTRNLTWFDGAEHRLWRSRLNPGFSLRNLQSHMPAIIEEVQIFVRNLEATTQSAGSWGTVFPLLPRAIDLTFDVIGRVVLDLHLNEQNNGPTKLQTALRKLVSDHFFFKTLANLPKRLNPLYQLEEWRCTQELRRILVPRIKQQIGAEQSSTQKTVVQLAMKEFINETQSGKGNVSGSEFVEDVFDLTRLFLFAGHDTTATVITWAFHYLSKYPNVLEKLRAEHDDVFGSDLNGVPEALGRTPHLLNSLPYTLAVTKEVLRLSPIAATVRKGNSSFFFTGKDGTQLPTDGYALVTATAMMDYHPELWPRANEFLPERWIVAQGDHLHPSKPGQWRPFEYGTMSCIGQELAMMEIKMVLLFTVRFLDVRPAFEEWDRLPWVVMIFSSRTVRPGQSQGHQELGANGFKAGDLPRRDYTHEIYTLKDLQRIVHNW</sequence>
<evidence type="ECO:0000313" key="11">
    <source>
        <dbReference type="Proteomes" id="UP001465668"/>
    </source>
</evidence>
<keyword evidence="4" id="KW-0479">Metal-binding</keyword>
<keyword evidence="9" id="KW-0812">Transmembrane</keyword>
<evidence type="ECO:0000256" key="8">
    <source>
        <dbReference type="SAM" id="MobiDB-lite"/>
    </source>
</evidence>
<evidence type="ECO:0000256" key="7">
    <source>
        <dbReference type="ARBA" id="ARBA00023033"/>
    </source>
</evidence>
<keyword evidence="9" id="KW-1133">Transmembrane helix</keyword>
<feature type="region of interest" description="Disordered" evidence="8">
    <location>
        <begin position="1"/>
        <end position="37"/>
    </location>
</feature>
<proteinExistence type="predicted"/>
<dbReference type="PANTHER" id="PTHR24305:SF107">
    <property type="entry name" value="P450, PUTATIVE (EUROFUNG)-RELATED"/>
    <property type="match status" value="1"/>
</dbReference>
<evidence type="ECO:0000313" key="10">
    <source>
        <dbReference type="EMBL" id="KAK9770884.1"/>
    </source>
</evidence>
<feature type="compositionally biased region" description="Basic residues" evidence="8">
    <location>
        <begin position="25"/>
        <end position="34"/>
    </location>
</feature>
<evidence type="ECO:0000256" key="5">
    <source>
        <dbReference type="ARBA" id="ARBA00023002"/>
    </source>
</evidence>
<dbReference type="InterPro" id="IPR036396">
    <property type="entry name" value="Cyt_P450_sf"/>
</dbReference>
<dbReference type="InterPro" id="IPR002401">
    <property type="entry name" value="Cyt_P450_E_grp-I"/>
</dbReference>
<dbReference type="PANTHER" id="PTHR24305">
    <property type="entry name" value="CYTOCHROME P450"/>
    <property type="match status" value="1"/>
</dbReference>
<dbReference type="SUPFAM" id="SSF48264">
    <property type="entry name" value="Cytochrome P450"/>
    <property type="match status" value="1"/>
</dbReference>
<dbReference type="EMBL" id="JARVKM010000084">
    <property type="protein sequence ID" value="KAK9770884.1"/>
    <property type="molecule type" value="Genomic_DNA"/>
</dbReference>
<keyword evidence="11" id="KW-1185">Reference proteome</keyword>